<evidence type="ECO:0000313" key="4">
    <source>
        <dbReference type="Proteomes" id="UP001139011"/>
    </source>
</evidence>
<evidence type="ECO:0000313" key="3">
    <source>
        <dbReference type="EMBL" id="MCK6256999.1"/>
    </source>
</evidence>
<proteinExistence type="inferred from homology"/>
<keyword evidence="4" id="KW-1185">Reference proteome</keyword>
<dbReference type="Pfam" id="PF02481">
    <property type="entry name" value="DNA_processg_A"/>
    <property type="match status" value="1"/>
</dbReference>
<dbReference type="GO" id="GO:0009294">
    <property type="term" value="P:DNA-mediated transformation"/>
    <property type="evidence" value="ECO:0007669"/>
    <property type="project" value="InterPro"/>
</dbReference>
<comment type="caution">
    <text evidence="3">The sequence shown here is derived from an EMBL/GenBank/DDBJ whole genome shotgun (WGS) entry which is preliminary data.</text>
</comment>
<comment type="similarity">
    <text evidence="1">Belongs to the DprA/Smf family.</text>
</comment>
<sequence length="291" mass="32634">MDRERLILLHHCRGAGWKAIQSFLAFDPELKAVFQLSKKELIERFRMSHQSSNDFLEDIRKLSYRSIEQTYRKHNIKIHTYFDSHYPLPLRHIFDSPWVLYSKGNTEALSAPLAISVVGTRNPTEGGLKSLNKVLMPLLEKGWVTVSGLAAGIDTHAHELTLTQSGSTIAVLGSGIGHIYPKANTDLAQRITRKGLLLSEYPYDLPPRKWQFPQRNRIISGLTRGTLVVEARERSGSLITADQAMEQGREVFAVPGSILDECAAGTNRLIQQGAKLVMEAEDILSELSLIY</sequence>
<evidence type="ECO:0000256" key="1">
    <source>
        <dbReference type="ARBA" id="ARBA00006525"/>
    </source>
</evidence>
<accession>A0A9X1XAD6</accession>
<evidence type="ECO:0000259" key="2">
    <source>
        <dbReference type="Pfam" id="PF02481"/>
    </source>
</evidence>
<organism evidence="3 4">
    <name type="scientific">Fictibacillus marinisediminis</name>
    <dbReference type="NCBI Taxonomy" id="2878389"/>
    <lineage>
        <taxon>Bacteria</taxon>
        <taxon>Bacillati</taxon>
        <taxon>Bacillota</taxon>
        <taxon>Bacilli</taxon>
        <taxon>Bacillales</taxon>
        <taxon>Fictibacillaceae</taxon>
        <taxon>Fictibacillus</taxon>
    </lineage>
</organism>
<protein>
    <submittedName>
        <fullName evidence="3">DNA-processing protein DprA</fullName>
    </submittedName>
</protein>
<dbReference type="RefSeq" id="WP_248252571.1">
    <property type="nucleotide sequence ID" value="NZ_JAIWJX010000002.1"/>
</dbReference>
<dbReference type="InterPro" id="IPR057666">
    <property type="entry name" value="DrpA_SLOG"/>
</dbReference>
<dbReference type="InterPro" id="IPR003488">
    <property type="entry name" value="DprA"/>
</dbReference>
<reference evidence="3" key="1">
    <citation type="submission" date="2021-09" db="EMBL/GenBank/DDBJ databases">
        <title>Genome analysis of Fictibacillus sp. KIGAM418 isolated from marine sediment.</title>
        <authorList>
            <person name="Seo M.-J."/>
            <person name="Cho E.-S."/>
            <person name="Hwang C.Y."/>
        </authorList>
    </citation>
    <scope>NUCLEOTIDE SEQUENCE</scope>
    <source>
        <strain evidence="3">KIGAM418</strain>
    </source>
</reference>
<dbReference type="PANTHER" id="PTHR43022">
    <property type="entry name" value="PROTEIN SMF"/>
    <property type="match status" value="1"/>
</dbReference>
<feature type="domain" description="Smf/DprA SLOG" evidence="2">
    <location>
        <begin position="78"/>
        <end position="287"/>
    </location>
</feature>
<gene>
    <name evidence="3" type="primary">dprA</name>
    <name evidence="3" type="ORF">LCY76_10370</name>
</gene>
<dbReference type="SUPFAM" id="SSF102405">
    <property type="entry name" value="MCP/YpsA-like"/>
    <property type="match status" value="1"/>
</dbReference>
<dbReference type="AlphaFoldDB" id="A0A9X1XAD6"/>
<dbReference type="Proteomes" id="UP001139011">
    <property type="component" value="Unassembled WGS sequence"/>
</dbReference>
<dbReference type="PANTHER" id="PTHR43022:SF1">
    <property type="entry name" value="PROTEIN SMF"/>
    <property type="match status" value="1"/>
</dbReference>
<dbReference type="Gene3D" id="3.40.50.450">
    <property type="match status" value="1"/>
</dbReference>
<name>A0A9X1XAD6_9BACL</name>
<dbReference type="NCBIfam" id="TIGR00732">
    <property type="entry name" value="dprA"/>
    <property type="match status" value="1"/>
</dbReference>
<dbReference type="EMBL" id="JAIWJX010000002">
    <property type="protein sequence ID" value="MCK6256999.1"/>
    <property type="molecule type" value="Genomic_DNA"/>
</dbReference>